<proteinExistence type="predicted"/>
<sequence>MSFRDPTGDTSKDPDEPSSEDDSRLRDDYPVSGVVNRVKVPNSVERSAVLADPSIETVMLSIDSARKLADIHDETARTYFREDQTVITTTTVHDDTLRKLDWREELDIVRRFGPDFHIPTEYSVYEPSMSPLEQLRAIRDSMMGTEWFAERLQNHRTHVFVQAKGWLPWHFRLCRPTMERLGEDFVVFYASGYEGRVHQPISDVETLVTELKPSGILIIGQQSVRFLKRAPPEVVAAAGGRWRKQSGLEDDVHEPKAHAEWKAGTEEKLGSGQALLNSFSTTKVTENG</sequence>
<accession>A0A0U5H7A0</accession>
<gene>
    <name evidence="2" type="ORF">HHUB_2616</name>
</gene>
<dbReference type="KEGG" id="hhb:Hhub_2616"/>
<dbReference type="GeneID" id="26659250"/>
<evidence type="ECO:0000256" key="1">
    <source>
        <dbReference type="SAM" id="MobiDB-lite"/>
    </source>
</evidence>
<dbReference type="RefSeq" id="WP_143416374.1">
    <property type="nucleotide sequence ID" value="NZ_CEML01000001.1"/>
</dbReference>
<evidence type="ECO:0000313" key="3">
    <source>
        <dbReference type="Proteomes" id="UP000066737"/>
    </source>
</evidence>
<feature type="region of interest" description="Disordered" evidence="1">
    <location>
        <begin position="1"/>
        <end position="30"/>
    </location>
</feature>
<organism evidence="2 3">
    <name type="scientific">Halobacterium hubeiense</name>
    <dbReference type="NCBI Taxonomy" id="1407499"/>
    <lineage>
        <taxon>Archaea</taxon>
        <taxon>Methanobacteriati</taxon>
        <taxon>Methanobacteriota</taxon>
        <taxon>Stenosarchaea group</taxon>
        <taxon>Halobacteria</taxon>
        <taxon>Halobacteriales</taxon>
        <taxon>Halobacteriaceae</taxon>
        <taxon>Halobacterium</taxon>
    </lineage>
</organism>
<reference evidence="3" key="1">
    <citation type="journal article" date="2016" name="Environ. Microbiol.">
        <title>The complete genome of a viable archaeum isolated from 123-million-year-old rock salt.</title>
        <authorList>
            <person name="Jaakkola S.T."/>
            <person name="Pfeiffer F."/>
            <person name="Ravantti J.J."/>
            <person name="Guo Q."/>
            <person name="Liu Y."/>
            <person name="Chen X."/>
            <person name="Ma H."/>
            <person name="Yang C."/>
            <person name="Oksanen H.M."/>
            <person name="Bamford D.H."/>
        </authorList>
    </citation>
    <scope>NUCLEOTIDE SEQUENCE</scope>
    <source>
        <strain evidence="3">JI20-1</strain>
    </source>
</reference>
<evidence type="ECO:0000313" key="2">
    <source>
        <dbReference type="EMBL" id="CQH57856.1"/>
    </source>
</evidence>
<dbReference type="EMBL" id="LN831302">
    <property type="protein sequence ID" value="CQH57856.1"/>
    <property type="molecule type" value="Genomic_DNA"/>
</dbReference>
<dbReference type="AlphaFoldDB" id="A0A0U5H7A0"/>
<feature type="compositionally biased region" description="Basic and acidic residues" evidence="1">
    <location>
        <begin position="1"/>
        <end position="29"/>
    </location>
</feature>
<keyword evidence="3" id="KW-1185">Reference proteome</keyword>
<protein>
    <submittedName>
        <fullName evidence="2">Uncharacterized protein</fullName>
    </submittedName>
</protein>
<dbReference type="Proteomes" id="UP000066737">
    <property type="component" value="Chromosome I"/>
</dbReference>
<name>A0A0U5H7A0_9EURY</name>
<dbReference type="STRING" id="1407499.HHUB_2616"/>
<dbReference type="OrthoDB" id="271486at2157"/>